<feature type="compositionally biased region" description="Basic and acidic residues" evidence="1">
    <location>
        <begin position="738"/>
        <end position="757"/>
    </location>
</feature>
<feature type="compositionally biased region" description="Basic and acidic residues" evidence="1">
    <location>
        <begin position="421"/>
        <end position="455"/>
    </location>
</feature>
<feature type="compositionally biased region" description="Low complexity" evidence="1">
    <location>
        <begin position="320"/>
        <end position="332"/>
    </location>
</feature>
<feature type="region of interest" description="Disordered" evidence="1">
    <location>
        <begin position="784"/>
        <end position="969"/>
    </location>
</feature>
<feature type="region of interest" description="Disordered" evidence="1">
    <location>
        <begin position="660"/>
        <end position="703"/>
    </location>
</feature>
<feature type="compositionally biased region" description="Pro residues" evidence="1">
    <location>
        <begin position="267"/>
        <end position="276"/>
    </location>
</feature>
<feature type="compositionally biased region" description="Polar residues" evidence="1">
    <location>
        <begin position="485"/>
        <end position="502"/>
    </location>
</feature>
<feature type="region of interest" description="Disordered" evidence="1">
    <location>
        <begin position="19"/>
        <end position="55"/>
    </location>
</feature>
<dbReference type="Proteomes" id="UP001337655">
    <property type="component" value="Unassembled WGS sequence"/>
</dbReference>
<reference evidence="2 3" key="1">
    <citation type="submission" date="2023-08" db="EMBL/GenBank/DDBJ databases">
        <title>Black Yeasts Isolated from many extreme environments.</title>
        <authorList>
            <person name="Coleine C."/>
            <person name="Stajich J.E."/>
            <person name="Selbmann L."/>
        </authorList>
    </citation>
    <scope>NUCLEOTIDE SEQUENCE [LARGE SCALE GENOMIC DNA]</scope>
    <source>
        <strain evidence="2 3">CCFEE 5935</strain>
    </source>
</reference>
<gene>
    <name evidence="2" type="ORF">LTR77_001790</name>
</gene>
<feature type="region of interest" description="Disordered" evidence="1">
    <location>
        <begin position="1099"/>
        <end position="1173"/>
    </location>
</feature>
<feature type="compositionally biased region" description="Basic and acidic residues" evidence="1">
    <location>
        <begin position="464"/>
        <end position="474"/>
    </location>
</feature>
<name>A0AAV9PL34_9PEZI</name>
<feature type="compositionally biased region" description="Low complexity" evidence="1">
    <location>
        <begin position="623"/>
        <end position="635"/>
    </location>
</feature>
<dbReference type="RefSeq" id="XP_064663377.1">
    <property type="nucleotide sequence ID" value="XM_064799050.1"/>
</dbReference>
<evidence type="ECO:0000313" key="2">
    <source>
        <dbReference type="EMBL" id="KAK5174708.1"/>
    </source>
</evidence>
<feature type="compositionally biased region" description="Basic and acidic residues" evidence="1">
    <location>
        <begin position="684"/>
        <end position="694"/>
    </location>
</feature>
<feature type="compositionally biased region" description="Polar residues" evidence="1">
    <location>
        <begin position="220"/>
        <end position="252"/>
    </location>
</feature>
<feature type="region of interest" description="Disordered" evidence="1">
    <location>
        <begin position="154"/>
        <end position="635"/>
    </location>
</feature>
<evidence type="ECO:0000256" key="1">
    <source>
        <dbReference type="SAM" id="MobiDB-lite"/>
    </source>
</evidence>
<feature type="compositionally biased region" description="Polar residues" evidence="1">
    <location>
        <begin position="174"/>
        <end position="191"/>
    </location>
</feature>
<feature type="region of interest" description="Disordered" evidence="1">
    <location>
        <begin position="738"/>
        <end position="758"/>
    </location>
</feature>
<feature type="compositionally biased region" description="Polar residues" evidence="1">
    <location>
        <begin position="303"/>
        <end position="312"/>
    </location>
</feature>
<dbReference type="GeneID" id="89923137"/>
<protein>
    <submittedName>
        <fullName evidence="2">Uncharacterized protein</fullName>
    </submittedName>
</protein>
<feature type="compositionally biased region" description="Basic and acidic residues" evidence="1">
    <location>
        <begin position="918"/>
        <end position="943"/>
    </location>
</feature>
<feature type="compositionally biased region" description="Basic and acidic residues" evidence="1">
    <location>
        <begin position="786"/>
        <end position="859"/>
    </location>
</feature>
<accession>A0AAV9PL34</accession>
<organism evidence="2 3">
    <name type="scientific">Saxophila tyrrhenica</name>
    <dbReference type="NCBI Taxonomy" id="1690608"/>
    <lineage>
        <taxon>Eukaryota</taxon>
        <taxon>Fungi</taxon>
        <taxon>Dikarya</taxon>
        <taxon>Ascomycota</taxon>
        <taxon>Pezizomycotina</taxon>
        <taxon>Dothideomycetes</taxon>
        <taxon>Dothideomycetidae</taxon>
        <taxon>Mycosphaerellales</taxon>
        <taxon>Extremaceae</taxon>
        <taxon>Saxophila</taxon>
    </lineage>
</organism>
<feature type="compositionally biased region" description="Basic and acidic residues" evidence="1">
    <location>
        <begin position="1099"/>
        <end position="1116"/>
    </location>
</feature>
<comment type="caution">
    <text evidence="2">The sequence shown here is derived from an EMBL/GenBank/DDBJ whole genome shotgun (WGS) entry which is preliminary data.</text>
</comment>
<sequence>MTALIDRVTNRFWPAAQEAPSWDFSMDVNPPREPPNKPPKTVTTAPADGDSLDDDDSIAEIANTSFWNRNLDGFSGSPTRSGRRSVNHQHSRCEGMFGKLSGHSGDLLGRKRELPADHTSARDNLRKAKRARLDGGVGEEKKREIDGWVGGMLRGVRSDGASRNGTSLDRAKASTKSLNEAISPPHLSTTFVRGHAQPNMPARTPSGGDLDRSDGLGRPSNTAKTHQPSLQTRETSAQKSTSRSSLFNASPVTPTPARKPEQRSMALPPPRRPSLLPPAEITPGAARAAPTPLSAFKQGAITKPTSLHSSSRPLPAMKQPTIIPPTTNHNTTSKLAPPSQSSRPPPTWTLLPPTEPTPSHADGTITRPCFIDDDSDSDSDNEEKPSSPLFMPTQPEIKVEREATAAPRPRNLGLPADADADEKAALQAKSERLRLEARRRRDGEREGGPGHKIDVNTKAVVAKKYGEAPSKSKTEASGLNHRPVDNTQISSKLPISTSNDTAQPKPKADVDHLATATLDKLAQRVMQQNRRPAAGHGRPGVMPQPGAAPRPSVTQGHAPVAKPAPVQLKPQQVQQHAAQQSQLSNLLGDITGTSIQAQRKQPPVQKPRLGGQLGEIRTTPTEAQSRQASAQPSQLSTLLGDIEGSSISDAPALTNAGAIAKQHVGKISQQHPPAPKPHPTQTKPVEEKRLRDAQHGPLNHQPKVQIAVPAEWDPTSTLQEQPDQQKADLNAQINAIKERTRTRETNQQREAEAKEAANELVRAAADKEAEDAAFQEAENALNAAEVARESERIRGEQLAKKRKEQDAANEAQARRRYEAKAREEERLWEAQRKAKKVAEERMRKAKEAATKKAAEDERQNSALSKLMSAAPQRPASAVSQQNIGRPMTKGPDSAKIEDAPQQKPAPKPAEPSPTSGKSEVELARQARIQQKEELKEKRRKQEEEAANEELVAEPSPPPAPSLFVPTRKKAQVAAREESVDAKPVSGASSFAGRPVSLNSAAGAARLANAKKSHGRQLGQISPKDVSLVRLRHEKVEWPAVMSFINQKYNDGRCVDTLRKRARQVKEAIDAAGTGITKALLGRVEAGDFYAQKELNKLVHGNDHDPAAAGQRPRDANGHFLPRSKAPTLSPQKAASPIASPSPQKARQHSTDVQTPEESAEDQDTMPTHPIQGGKELTAKILMQWYDESEDHHKEELAWARGEREPSPFTPQDYNYYVYGVWRREISAEELEEGDELEDKEWMVCDDDYEDKDWANLAAGQQSTRFTDPRSAMCDMTQGNSVTNEYDKHGMRCSTMIINGGGMVQARVMRQAKNYSDGIPPTSKEGWLSPIVWIVMQQIIKRSGADDMFEVSKETNTTSVAYGEIFSVLERANVQAAKRFVNLTFTPQDKNLNRRDEEIADEVDRLVMALDADEDETLDETFESKDGTTTVRVWVEQNQLKGPRNC</sequence>
<dbReference type="EMBL" id="JAVRRT010000002">
    <property type="protein sequence ID" value="KAK5174708.1"/>
    <property type="molecule type" value="Genomic_DNA"/>
</dbReference>
<feature type="compositionally biased region" description="Acidic residues" evidence="1">
    <location>
        <begin position="371"/>
        <end position="381"/>
    </location>
</feature>
<feature type="compositionally biased region" description="Polar residues" evidence="1">
    <location>
        <begin position="1126"/>
        <end position="1156"/>
    </location>
</feature>
<proteinExistence type="predicted"/>
<evidence type="ECO:0000313" key="3">
    <source>
        <dbReference type="Proteomes" id="UP001337655"/>
    </source>
</evidence>
<feature type="compositionally biased region" description="Low complexity" evidence="1">
    <location>
        <begin position="561"/>
        <end position="584"/>
    </location>
</feature>
<keyword evidence="3" id="KW-1185">Reference proteome</keyword>